<evidence type="ECO:0000313" key="2">
    <source>
        <dbReference type="Proteomes" id="UP000630923"/>
    </source>
</evidence>
<name>A0A919EAV5_9PROT</name>
<dbReference type="EMBL" id="BNCI01000002">
    <property type="protein sequence ID" value="GHF31342.1"/>
    <property type="molecule type" value="Genomic_DNA"/>
</dbReference>
<dbReference type="AlphaFoldDB" id="A0A919EAV5"/>
<protein>
    <submittedName>
        <fullName evidence="1">Uncharacterized protein</fullName>
    </submittedName>
</protein>
<gene>
    <name evidence="1" type="ORF">GCM10017044_28590</name>
</gene>
<accession>A0A919EAV5</accession>
<proteinExistence type="predicted"/>
<dbReference type="Proteomes" id="UP000630923">
    <property type="component" value="Unassembled WGS sequence"/>
</dbReference>
<comment type="caution">
    <text evidence="1">The sequence shown here is derived from an EMBL/GenBank/DDBJ whole genome shotgun (WGS) entry which is preliminary data.</text>
</comment>
<evidence type="ECO:0000313" key="1">
    <source>
        <dbReference type="EMBL" id="GHF31342.1"/>
    </source>
</evidence>
<organism evidence="1 2">
    <name type="scientific">Kordiimonas sediminis</name>
    <dbReference type="NCBI Taxonomy" id="1735581"/>
    <lineage>
        <taxon>Bacteria</taxon>
        <taxon>Pseudomonadati</taxon>
        <taxon>Pseudomonadota</taxon>
        <taxon>Alphaproteobacteria</taxon>
        <taxon>Kordiimonadales</taxon>
        <taxon>Kordiimonadaceae</taxon>
        <taxon>Kordiimonas</taxon>
    </lineage>
</organism>
<reference evidence="1" key="1">
    <citation type="journal article" date="2014" name="Int. J. Syst. Evol. Microbiol.">
        <title>Complete genome sequence of Corynebacterium casei LMG S-19264T (=DSM 44701T), isolated from a smear-ripened cheese.</title>
        <authorList>
            <consortium name="US DOE Joint Genome Institute (JGI-PGF)"/>
            <person name="Walter F."/>
            <person name="Albersmeier A."/>
            <person name="Kalinowski J."/>
            <person name="Ruckert C."/>
        </authorList>
    </citation>
    <scope>NUCLEOTIDE SEQUENCE</scope>
    <source>
        <strain evidence="1">KCTC 42590</strain>
    </source>
</reference>
<dbReference type="RefSeq" id="WP_191254095.1">
    <property type="nucleotide sequence ID" value="NZ_BNCI01000002.1"/>
</dbReference>
<keyword evidence="2" id="KW-1185">Reference proteome</keyword>
<reference evidence="1" key="2">
    <citation type="submission" date="2020-09" db="EMBL/GenBank/DDBJ databases">
        <authorList>
            <person name="Sun Q."/>
            <person name="Kim S."/>
        </authorList>
    </citation>
    <scope>NUCLEOTIDE SEQUENCE</scope>
    <source>
        <strain evidence="1">KCTC 42590</strain>
    </source>
</reference>
<sequence>MSGQQAVNFRNFLKGRFSGLGRPHPRNYSYQQMLNKYNGSEAAVINAASRTNSKINAAGGIAASGAAITSSGNGC</sequence>